<keyword evidence="3" id="KW-0862">Zinc</keyword>
<protein>
    <recommendedName>
        <fullName evidence="3">Superoxide dismutase [Cu-Zn]</fullName>
        <ecNumber evidence="3">1.15.1.1</ecNumber>
    </recommendedName>
</protein>
<dbReference type="PANTHER" id="PTHR10003">
    <property type="entry name" value="SUPEROXIDE DISMUTASE CU-ZN -RELATED"/>
    <property type="match status" value="1"/>
</dbReference>
<dbReference type="InterPro" id="IPR018152">
    <property type="entry name" value="SOD_Cu/Zn_BS"/>
</dbReference>
<comment type="catalytic activity">
    <reaction evidence="3">
        <text>2 superoxide + 2 H(+) = H2O2 + O2</text>
        <dbReference type="Rhea" id="RHEA:20696"/>
        <dbReference type="ChEBI" id="CHEBI:15378"/>
        <dbReference type="ChEBI" id="CHEBI:15379"/>
        <dbReference type="ChEBI" id="CHEBI:16240"/>
        <dbReference type="ChEBI" id="CHEBI:18421"/>
        <dbReference type="EC" id="1.15.1.1"/>
    </reaction>
</comment>
<accession>A0ABP5FLU0</accession>
<feature type="signal peptide" evidence="5">
    <location>
        <begin position="1"/>
        <end position="28"/>
    </location>
</feature>
<dbReference type="InterPro" id="IPR024134">
    <property type="entry name" value="SOD_Cu/Zn_/chaperone"/>
</dbReference>
<comment type="cofactor">
    <cofactor evidence="3">
        <name>Cu cation</name>
        <dbReference type="ChEBI" id="CHEBI:23378"/>
    </cofactor>
    <text evidence="3">Binds 1 copper ion per subunit.</text>
</comment>
<keyword evidence="8" id="KW-1185">Reference proteome</keyword>
<reference evidence="8" key="1">
    <citation type="journal article" date="2019" name="Int. J. Syst. Evol. Microbiol.">
        <title>The Global Catalogue of Microorganisms (GCM) 10K type strain sequencing project: providing services to taxonomists for standard genome sequencing and annotation.</title>
        <authorList>
            <consortium name="The Broad Institute Genomics Platform"/>
            <consortium name="The Broad Institute Genome Sequencing Center for Infectious Disease"/>
            <person name="Wu L."/>
            <person name="Ma J."/>
        </authorList>
    </citation>
    <scope>NUCLEOTIDE SEQUENCE [LARGE SCALE GENOMIC DNA]</scope>
    <source>
        <strain evidence="8">JCM 13595</strain>
    </source>
</reference>
<feature type="domain" description="Superoxide dismutase copper/zinc binding" evidence="6">
    <location>
        <begin position="57"/>
        <end position="204"/>
    </location>
</feature>
<evidence type="ECO:0000259" key="6">
    <source>
        <dbReference type="Pfam" id="PF00080"/>
    </source>
</evidence>
<comment type="similarity">
    <text evidence="1 3">Belongs to the Cu-Zn superoxide dismutase family.</text>
</comment>
<evidence type="ECO:0000256" key="4">
    <source>
        <dbReference type="SAM" id="MobiDB-lite"/>
    </source>
</evidence>
<evidence type="ECO:0000313" key="8">
    <source>
        <dbReference type="Proteomes" id="UP001501461"/>
    </source>
</evidence>
<evidence type="ECO:0000256" key="5">
    <source>
        <dbReference type="SAM" id="SignalP"/>
    </source>
</evidence>
<evidence type="ECO:0000256" key="3">
    <source>
        <dbReference type="RuleBase" id="RU000393"/>
    </source>
</evidence>
<dbReference type="InterPro" id="IPR036423">
    <property type="entry name" value="SOD-like_Cu/Zn_dom_sf"/>
</dbReference>
<dbReference type="EMBL" id="BAAAMN010000010">
    <property type="protein sequence ID" value="GAA2029550.1"/>
    <property type="molecule type" value="Genomic_DNA"/>
</dbReference>
<dbReference type="SUPFAM" id="SSF49329">
    <property type="entry name" value="Cu,Zn superoxide dismutase-like"/>
    <property type="match status" value="1"/>
</dbReference>
<proteinExistence type="inferred from homology"/>
<keyword evidence="3" id="KW-0479">Metal-binding</keyword>
<feature type="chain" id="PRO_5045589128" description="Superoxide dismutase [Cu-Zn]" evidence="5">
    <location>
        <begin position="29"/>
        <end position="206"/>
    </location>
</feature>
<name>A0ABP5FLU0_9MICC</name>
<keyword evidence="3" id="KW-0560">Oxidoreductase</keyword>
<organism evidence="7 8">
    <name type="scientific">Yaniella flava</name>
    <dbReference type="NCBI Taxonomy" id="287930"/>
    <lineage>
        <taxon>Bacteria</taxon>
        <taxon>Bacillati</taxon>
        <taxon>Actinomycetota</taxon>
        <taxon>Actinomycetes</taxon>
        <taxon>Micrococcales</taxon>
        <taxon>Micrococcaceae</taxon>
        <taxon>Yaniella</taxon>
    </lineage>
</organism>
<comment type="caution">
    <text evidence="7">The sequence shown here is derived from an EMBL/GenBank/DDBJ whole genome shotgun (WGS) entry which is preliminary data.</text>
</comment>
<dbReference type="InterPro" id="IPR001424">
    <property type="entry name" value="SOD_Cu_Zn_dom"/>
</dbReference>
<evidence type="ECO:0000256" key="2">
    <source>
        <dbReference type="ARBA" id="ARBA00024900"/>
    </source>
</evidence>
<comment type="function">
    <text evidence="2">Destroys radicals which are normally produced within the cells and which are toxic to biological systems. May play a role in favoring mycobacterial survival in phagocytes.</text>
</comment>
<dbReference type="RefSeq" id="WP_343956190.1">
    <property type="nucleotide sequence ID" value="NZ_BAAAMN010000010.1"/>
</dbReference>
<dbReference type="Pfam" id="PF00080">
    <property type="entry name" value="Sod_Cu"/>
    <property type="match status" value="1"/>
</dbReference>
<dbReference type="EC" id="1.15.1.1" evidence="3"/>
<evidence type="ECO:0000256" key="1">
    <source>
        <dbReference type="ARBA" id="ARBA00010457"/>
    </source>
</evidence>
<feature type="region of interest" description="Disordered" evidence="4">
    <location>
        <begin position="181"/>
        <end position="206"/>
    </location>
</feature>
<comment type="cofactor">
    <cofactor evidence="3">
        <name>Zn(2+)</name>
        <dbReference type="ChEBI" id="CHEBI:29105"/>
    </cofactor>
    <text evidence="3">Binds 1 zinc ion per subunit.</text>
</comment>
<gene>
    <name evidence="7" type="ORF">GCM10009720_06830</name>
</gene>
<dbReference type="PROSITE" id="PS00332">
    <property type="entry name" value="SOD_CU_ZN_2"/>
    <property type="match status" value="1"/>
</dbReference>
<sequence>MNNALPGTRRTLTLAVTALAAFTLAGCANDTNDDSEDGAEEAAATADLVNVQGDPLGQAEFSFGDGTTEISVDAENLDAGFYGLHIHEIGECEPDSEAPDGSDTGNFMSAGSHIPGEDGADHPEHAGDLPVLMVNEDGTAQMSVVTDRLEESQLFDFDGAAVMIHSAPDNYGNVPERYLDDGTTPDDDTLSTGDAGDRIGCGVIEG</sequence>
<keyword evidence="5" id="KW-0732">Signal</keyword>
<evidence type="ECO:0000313" key="7">
    <source>
        <dbReference type="EMBL" id="GAA2029550.1"/>
    </source>
</evidence>
<dbReference type="Gene3D" id="2.60.40.200">
    <property type="entry name" value="Superoxide dismutase, copper/zinc binding domain"/>
    <property type="match status" value="1"/>
</dbReference>
<dbReference type="Proteomes" id="UP001501461">
    <property type="component" value="Unassembled WGS sequence"/>
</dbReference>
<keyword evidence="3" id="KW-0186">Copper</keyword>